<reference evidence="3" key="1">
    <citation type="submission" date="2025-08" db="UniProtKB">
        <authorList>
            <consortium name="Ensembl"/>
        </authorList>
    </citation>
    <scope>IDENTIFICATION</scope>
</reference>
<evidence type="ECO:0000256" key="2">
    <source>
        <dbReference type="ARBA" id="ARBA00023002"/>
    </source>
</evidence>
<proteinExistence type="inferred from homology"/>
<dbReference type="OMA" id="ACRNART"/>
<organism evidence="3 4">
    <name type="scientific">Chrysemys picta bellii</name>
    <name type="common">Western painted turtle</name>
    <name type="synonym">Emys bellii</name>
    <dbReference type="NCBI Taxonomy" id="8478"/>
    <lineage>
        <taxon>Eukaryota</taxon>
        <taxon>Metazoa</taxon>
        <taxon>Chordata</taxon>
        <taxon>Craniata</taxon>
        <taxon>Vertebrata</taxon>
        <taxon>Euteleostomi</taxon>
        <taxon>Archelosauria</taxon>
        <taxon>Testudinata</taxon>
        <taxon>Testudines</taxon>
        <taxon>Cryptodira</taxon>
        <taxon>Durocryptodira</taxon>
        <taxon>Testudinoidea</taxon>
        <taxon>Emydidae</taxon>
        <taxon>Chrysemys</taxon>
    </lineage>
</organism>
<dbReference type="Pfam" id="PF00106">
    <property type="entry name" value="adh_short"/>
    <property type="match status" value="1"/>
</dbReference>
<protein>
    <submittedName>
        <fullName evidence="3">Uncharacterized protein</fullName>
    </submittedName>
</protein>
<dbReference type="Ensembl" id="ENSCPBT00000007524.1">
    <property type="protein sequence ID" value="ENSCPBP00000006216.1"/>
    <property type="gene ID" value="ENSCPBG00000004964.1"/>
</dbReference>
<evidence type="ECO:0000313" key="4">
    <source>
        <dbReference type="Proteomes" id="UP000694380"/>
    </source>
</evidence>
<reference evidence="3" key="2">
    <citation type="submission" date="2025-09" db="UniProtKB">
        <authorList>
            <consortium name="Ensembl"/>
        </authorList>
    </citation>
    <scope>IDENTIFICATION</scope>
</reference>
<dbReference type="SUPFAM" id="SSF51735">
    <property type="entry name" value="NAD(P)-binding Rossmann-fold domains"/>
    <property type="match status" value="1"/>
</dbReference>
<dbReference type="InterPro" id="IPR036291">
    <property type="entry name" value="NAD(P)-bd_dom_sf"/>
</dbReference>
<evidence type="ECO:0000313" key="3">
    <source>
        <dbReference type="Ensembl" id="ENSCPBP00000006216.1"/>
    </source>
</evidence>
<dbReference type="PANTHER" id="PTHR43157">
    <property type="entry name" value="PHOSPHATIDYLINOSITOL-GLYCAN BIOSYNTHESIS CLASS F PROTEIN-RELATED"/>
    <property type="match status" value="1"/>
</dbReference>
<dbReference type="GO" id="GO:0016491">
    <property type="term" value="F:oxidoreductase activity"/>
    <property type="evidence" value="ECO:0007669"/>
    <property type="project" value="UniProtKB-KW"/>
</dbReference>
<dbReference type="AlphaFoldDB" id="A0A8C3FC70"/>
<name>A0A8C3FC70_CHRPI</name>
<dbReference type="Gene3D" id="3.40.50.720">
    <property type="entry name" value="NAD(P)-binding Rossmann-like Domain"/>
    <property type="match status" value="1"/>
</dbReference>
<dbReference type="Proteomes" id="UP000694380">
    <property type="component" value="Unplaced"/>
</dbReference>
<sequence>MTLDNFLINKATSCARVDQWIGKYVALDLACRNARTILACRSRERGQAAVEEIQRATGNPNVLLRIVDISNMASVRRFAKQIRQEEKRLDILVNNAGPRLPSPCLQNLPPLYHTPATS</sequence>
<evidence type="ECO:0000256" key="1">
    <source>
        <dbReference type="ARBA" id="ARBA00006484"/>
    </source>
</evidence>
<accession>A0A8C3FC70</accession>
<dbReference type="PANTHER" id="PTHR43157:SF30">
    <property type="entry name" value="RETINOL DEHYDROGENASE 11-LIKE"/>
    <property type="match status" value="1"/>
</dbReference>
<dbReference type="GeneTree" id="ENSGT00940000163763"/>
<comment type="similarity">
    <text evidence="1">Belongs to the short-chain dehydrogenases/reductases (SDR) family.</text>
</comment>
<keyword evidence="2" id="KW-0560">Oxidoreductase</keyword>
<keyword evidence="4" id="KW-1185">Reference proteome</keyword>
<dbReference type="InterPro" id="IPR002347">
    <property type="entry name" value="SDR_fam"/>
</dbReference>